<feature type="region of interest" description="Disordered" evidence="1">
    <location>
        <begin position="58"/>
        <end position="140"/>
    </location>
</feature>
<evidence type="ECO:0000256" key="1">
    <source>
        <dbReference type="SAM" id="MobiDB-lite"/>
    </source>
</evidence>
<organism evidence="3 4">
    <name type="scientific">Methylobacterium hispanicum</name>
    <dbReference type="NCBI Taxonomy" id="270350"/>
    <lineage>
        <taxon>Bacteria</taxon>
        <taxon>Pseudomonadati</taxon>
        <taxon>Pseudomonadota</taxon>
        <taxon>Alphaproteobacteria</taxon>
        <taxon>Hyphomicrobiales</taxon>
        <taxon>Methylobacteriaceae</taxon>
        <taxon>Methylobacterium</taxon>
    </lineage>
</organism>
<feature type="compositionally biased region" description="Polar residues" evidence="1">
    <location>
        <begin position="92"/>
        <end position="102"/>
    </location>
</feature>
<protein>
    <submittedName>
        <fullName evidence="3">Uncharacterized protein</fullName>
    </submittedName>
</protein>
<accession>A0AAV4ZNK8</accession>
<dbReference type="AlphaFoldDB" id="A0AAV4ZNK8"/>
<evidence type="ECO:0000313" key="4">
    <source>
        <dbReference type="Proteomes" id="UP001055247"/>
    </source>
</evidence>
<feature type="compositionally biased region" description="Low complexity" evidence="1">
    <location>
        <begin position="58"/>
        <end position="73"/>
    </location>
</feature>
<name>A0AAV4ZNK8_9HYPH</name>
<keyword evidence="2" id="KW-0732">Signal</keyword>
<reference evidence="3" key="2">
    <citation type="submission" date="2021-08" db="EMBL/GenBank/DDBJ databases">
        <authorList>
            <person name="Tani A."/>
            <person name="Ola A."/>
            <person name="Ogura Y."/>
            <person name="Katsura K."/>
            <person name="Hayashi T."/>
        </authorList>
    </citation>
    <scope>NUCLEOTIDE SEQUENCE</scope>
    <source>
        <strain evidence="3">DSM 16372</strain>
    </source>
</reference>
<dbReference type="Proteomes" id="UP001055247">
    <property type="component" value="Unassembled WGS sequence"/>
</dbReference>
<gene>
    <name evidence="3" type="ORF">BHAOGJBA_3660</name>
</gene>
<keyword evidence="4" id="KW-1185">Reference proteome</keyword>
<feature type="signal peptide" evidence="2">
    <location>
        <begin position="1"/>
        <end position="25"/>
    </location>
</feature>
<evidence type="ECO:0000256" key="2">
    <source>
        <dbReference type="SAM" id="SignalP"/>
    </source>
</evidence>
<feature type="compositionally biased region" description="Low complexity" evidence="1">
    <location>
        <begin position="117"/>
        <end position="140"/>
    </location>
</feature>
<sequence>MKTPVTELLLAASLASTLLAGAAIAQDSGAVPAATAPAAPGRPADLCQELLAFVKQPEPAKQAAATPPQQATAVSNPSGQSQGTPSAAGGAVQQNSGLSGPTKNEAPAPATTDRKAALAQANAAAKNPPAPGAAAPTPQAQAATVARIEAAAAAGDQPGCRAAAREMRVGGVVLPPPLLALAALDPKFFAR</sequence>
<evidence type="ECO:0000313" key="3">
    <source>
        <dbReference type="EMBL" id="GJD90125.1"/>
    </source>
</evidence>
<reference evidence="3" key="1">
    <citation type="journal article" date="2016" name="Front. Microbiol.">
        <title>Genome Sequence of the Piezophilic, Mesophilic Sulfate-Reducing Bacterium Desulfovibrio indicus J2T.</title>
        <authorList>
            <person name="Cao J."/>
            <person name="Maignien L."/>
            <person name="Shao Z."/>
            <person name="Alain K."/>
            <person name="Jebbar M."/>
        </authorList>
    </citation>
    <scope>NUCLEOTIDE SEQUENCE</scope>
    <source>
        <strain evidence="3">DSM 16372</strain>
    </source>
</reference>
<feature type="chain" id="PRO_5043831437" evidence="2">
    <location>
        <begin position="26"/>
        <end position="191"/>
    </location>
</feature>
<feature type="compositionally biased region" description="Polar residues" evidence="1">
    <location>
        <begin position="74"/>
        <end position="85"/>
    </location>
</feature>
<dbReference type="EMBL" id="BPQO01000016">
    <property type="protein sequence ID" value="GJD90125.1"/>
    <property type="molecule type" value="Genomic_DNA"/>
</dbReference>
<comment type="caution">
    <text evidence="3">The sequence shown here is derived from an EMBL/GenBank/DDBJ whole genome shotgun (WGS) entry which is preliminary data.</text>
</comment>
<dbReference type="RefSeq" id="WP_066920126.1">
    <property type="nucleotide sequence ID" value="NZ_BPQO01000016.1"/>
</dbReference>
<proteinExistence type="predicted"/>